<keyword evidence="2" id="KW-1185">Reference proteome</keyword>
<reference evidence="1" key="1">
    <citation type="submission" date="2022-08" db="EMBL/GenBank/DDBJ databases">
        <authorList>
            <person name="Marques A."/>
        </authorList>
    </citation>
    <scope>NUCLEOTIDE SEQUENCE</scope>
    <source>
        <strain evidence="1">RhyPub2mFocal</strain>
        <tissue evidence="1">Leaves</tissue>
    </source>
</reference>
<dbReference type="PANTHER" id="PTHR45500:SF1">
    <property type="entry name" value="OS02G0202600 PROTEIN"/>
    <property type="match status" value="1"/>
</dbReference>
<accession>A0AAV8FEX1</accession>
<sequence length="144" mass="16294">MQTGTYIRAQRAIHDRNKKAMELVAKGWSALQEVDRVIDYADRNDTRLIPLLRGAKENFELALEVDNMNTHARYWLARMHFKYHVPGACKAIGAALLIEAANMGDADAQYELGCKLRVDVRLFANRISTVICLLVYANINIQSS</sequence>
<dbReference type="SUPFAM" id="SSF81901">
    <property type="entry name" value="HCP-like"/>
    <property type="match status" value="1"/>
</dbReference>
<dbReference type="AlphaFoldDB" id="A0AAV8FEX1"/>
<organism evidence="1 2">
    <name type="scientific">Rhynchospora pubera</name>
    <dbReference type="NCBI Taxonomy" id="906938"/>
    <lineage>
        <taxon>Eukaryota</taxon>
        <taxon>Viridiplantae</taxon>
        <taxon>Streptophyta</taxon>
        <taxon>Embryophyta</taxon>
        <taxon>Tracheophyta</taxon>
        <taxon>Spermatophyta</taxon>
        <taxon>Magnoliopsida</taxon>
        <taxon>Liliopsida</taxon>
        <taxon>Poales</taxon>
        <taxon>Cyperaceae</taxon>
        <taxon>Cyperoideae</taxon>
        <taxon>Rhynchosporeae</taxon>
        <taxon>Rhynchospora</taxon>
    </lineage>
</organism>
<dbReference type="EMBL" id="JAMFTS010000002">
    <property type="protein sequence ID" value="KAJ4789251.1"/>
    <property type="molecule type" value="Genomic_DNA"/>
</dbReference>
<gene>
    <name evidence="1" type="ORF">LUZ62_040497</name>
</gene>
<dbReference type="Gene3D" id="1.25.40.10">
    <property type="entry name" value="Tetratricopeptide repeat domain"/>
    <property type="match status" value="1"/>
</dbReference>
<protein>
    <submittedName>
        <fullName evidence="1">Uncharacterized protein</fullName>
    </submittedName>
</protein>
<evidence type="ECO:0000313" key="2">
    <source>
        <dbReference type="Proteomes" id="UP001140206"/>
    </source>
</evidence>
<evidence type="ECO:0000313" key="1">
    <source>
        <dbReference type="EMBL" id="KAJ4789251.1"/>
    </source>
</evidence>
<proteinExistence type="predicted"/>
<dbReference type="PANTHER" id="PTHR45500">
    <property type="entry name" value="OS02G0202600 PROTEIN"/>
    <property type="match status" value="1"/>
</dbReference>
<comment type="caution">
    <text evidence="1">The sequence shown here is derived from an EMBL/GenBank/DDBJ whole genome shotgun (WGS) entry which is preliminary data.</text>
</comment>
<name>A0AAV8FEX1_9POAL</name>
<dbReference type="InterPro" id="IPR011990">
    <property type="entry name" value="TPR-like_helical_dom_sf"/>
</dbReference>
<dbReference type="Proteomes" id="UP001140206">
    <property type="component" value="Chromosome 2"/>
</dbReference>